<dbReference type="PANTHER" id="PTHR33112">
    <property type="entry name" value="DOMAIN PROTEIN, PUTATIVE-RELATED"/>
    <property type="match status" value="1"/>
</dbReference>
<dbReference type="InterPro" id="IPR010730">
    <property type="entry name" value="HET"/>
</dbReference>
<dbReference type="EMBL" id="RYZI01000034">
    <property type="protein sequence ID" value="RWA13103.1"/>
    <property type="molecule type" value="Genomic_DNA"/>
</dbReference>
<evidence type="ECO:0000313" key="3">
    <source>
        <dbReference type="Proteomes" id="UP000286045"/>
    </source>
</evidence>
<reference evidence="2 3" key="1">
    <citation type="submission" date="2018-12" db="EMBL/GenBank/DDBJ databases">
        <title>Draft genome sequence of Xylaria grammica IHI A82.</title>
        <authorList>
            <person name="Buettner E."/>
            <person name="Kellner H."/>
        </authorList>
    </citation>
    <scope>NUCLEOTIDE SEQUENCE [LARGE SCALE GENOMIC DNA]</scope>
    <source>
        <strain evidence="2 3">IHI A82</strain>
    </source>
</reference>
<dbReference type="PANTHER" id="PTHR33112:SF10">
    <property type="entry name" value="TOL"/>
    <property type="match status" value="1"/>
</dbReference>
<evidence type="ECO:0000259" key="1">
    <source>
        <dbReference type="Pfam" id="PF06985"/>
    </source>
</evidence>
<organism evidence="2 3">
    <name type="scientific">Xylaria grammica</name>
    <dbReference type="NCBI Taxonomy" id="363999"/>
    <lineage>
        <taxon>Eukaryota</taxon>
        <taxon>Fungi</taxon>
        <taxon>Dikarya</taxon>
        <taxon>Ascomycota</taxon>
        <taxon>Pezizomycotina</taxon>
        <taxon>Sordariomycetes</taxon>
        <taxon>Xylariomycetidae</taxon>
        <taxon>Xylariales</taxon>
        <taxon>Xylariaceae</taxon>
        <taxon>Xylaria</taxon>
    </lineage>
</organism>
<gene>
    <name evidence="2" type="ORF">EKO27_g1984</name>
</gene>
<dbReference type="STRING" id="363999.A0A439DFB5"/>
<dbReference type="Pfam" id="PF06985">
    <property type="entry name" value="HET"/>
    <property type="match status" value="1"/>
</dbReference>
<name>A0A439DFB5_9PEZI</name>
<sequence length="475" mass="54035">MKLTKTKIHEFQKPSPVSGLQKTYRDALSIAQSLGIHHIWIDSLCIIQKERKDDDDKDWKKESREMDKIYGHAECNIAASWAKDGTEGCFSSSDPVARTPTLISTKLPGSDSPVRYLIGQPHTYKEELEEAPLNKRGWVVQERYLARRQLSFAKCQVYWECCQLVASEEFPAGVPPIPGLSKPHLQYMKGADIRKIWARLVNLYSRCGLTVKSDKLVAIRGLTNKLENIADDDVYIFGLWTNDLWQQLLWQPDLRNCNTNSAEYSQTRIRDHEAPTWSWANSDGPIMFDKIYGNVDAIQKCTPWIQVGKSSYANELVLRGIAIWGHAHTFGINASMGNGNIKSIDAAGNRMLSPTGYMVIHITWDEFLAPSDVDPDEVSALKAEHDSELLCMVIRHEDHWKGPSRHGVLLRRSGFTKDKKAAYKRVGLWRTYDTSSMFDEFLLPRLGLSSSRDFNIRTHLDNPEIAGWVREVTIV</sequence>
<dbReference type="Proteomes" id="UP000286045">
    <property type="component" value="Unassembled WGS sequence"/>
</dbReference>
<dbReference type="AlphaFoldDB" id="A0A439DFB5"/>
<protein>
    <recommendedName>
        <fullName evidence="1">Heterokaryon incompatibility domain-containing protein</fullName>
    </recommendedName>
</protein>
<evidence type="ECO:0000313" key="2">
    <source>
        <dbReference type="EMBL" id="RWA13103.1"/>
    </source>
</evidence>
<accession>A0A439DFB5</accession>
<comment type="caution">
    <text evidence="2">The sequence shown here is derived from an EMBL/GenBank/DDBJ whole genome shotgun (WGS) entry which is preliminary data.</text>
</comment>
<feature type="domain" description="Heterokaryon incompatibility" evidence="1">
    <location>
        <begin position="16"/>
        <end position="142"/>
    </location>
</feature>
<proteinExistence type="predicted"/>
<keyword evidence="3" id="KW-1185">Reference proteome</keyword>